<protein>
    <submittedName>
        <fullName evidence="1">DUF1493 family protein</fullName>
    </submittedName>
</protein>
<comment type="caution">
    <text evidence="1">The sequence shown here is derived from an EMBL/GenBank/DDBJ whole genome shotgun (WGS) entry which is preliminary data.</text>
</comment>
<evidence type="ECO:0000313" key="2">
    <source>
        <dbReference type="Proteomes" id="UP000548673"/>
    </source>
</evidence>
<organism evidence="1 2">
    <name type="scientific">Cronobacter sakazakii</name>
    <name type="common">Enterobacter sakazakii</name>
    <dbReference type="NCBI Taxonomy" id="28141"/>
    <lineage>
        <taxon>Bacteria</taxon>
        <taxon>Pseudomonadati</taxon>
        <taxon>Pseudomonadota</taxon>
        <taxon>Gammaproteobacteria</taxon>
        <taxon>Enterobacterales</taxon>
        <taxon>Enterobacteriaceae</taxon>
        <taxon>Cronobacter</taxon>
    </lineage>
</organism>
<sequence>MIAGIMRLLSIGLFMMSTEDDVRALIKKHFWEMADEDSLSTGQYCVLPEDAHAFFGEYFAVFNLNYSSFDFRKYFPQEGIFFLPNAILPDYLKSDKHQPAPLTVKMLITSAKAGRWINN</sequence>
<accession>A0A853H3H3</accession>
<dbReference type="EMBL" id="JABTXY010000024">
    <property type="protein sequence ID" value="NYV42636.1"/>
    <property type="molecule type" value="Genomic_DNA"/>
</dbReference>
<name>A0A853H3H3_CROSK</name>
<reference evidence="1 2" key="1">
    <citation type="submission" date="2020-05" db="EMBL/GenBank/DDBJ databases">
        <title>The draft genome of Cronobacter sakazakii strain 145005.</title>
        <authorList>
            <person name="Yang J."/>
            <person name="Liu L."/>
            <person name="Feng Y."/>
            <person name="Zong Z."/>
        </authorList>
    </citation>
    <scope>NUCLEOTIDE SEQUENCE [LARGE SCALE GENOMIC DNA]</scope>
    <source>
        <strain evidence="1 2">145005</strain>
    </source>
</reference>
<dbReference type="InterPro" id="IPR010862">
    <property type="entry name" value="DUF1493"/>
</dbReference>
<dbReference type="Proteomes" id="UP000548673">
    <property type="component" value="Unassembled WGS sequence"/>
</dbReference>
<gene>
    <name evidence="1" type="ORF">HRR37_09665</name>
</gene>
<dbReference type="Pfam" id="PF07377">
    <property type="entry name" value="DUF1493"/>
    <property type="match status" value="1"/>
</dbReference>
<proteinExistence type="predicted"/>
<dbReference type="AlphaFoldDB" id="A0A853H3H3"/>
<evidence type="ECO:0000313" key="1">
    <source>
        <dbReference type="EMBL" id="NYV42636.1"/>
    </source>
</evidence>